<name>A0A0D8IYX1_9FIRM</name>
<dbReference type="AlphaFoldDB" id="A0A0D8IYX1"/>
<keyword evidence="6" id="KW-1185">Reference proteome</keyword>
<dbReference type="SUPFAM" id="SSF46689">
    <property type="entry name" value="Homeodomain-like"/>
    <property type="match status" value="1"/>
</dbReference>
<keyword evidence="1" id="KW-0805">Transcription regulation</keyword>
<evidence type="ECO:0000313" key="5">
    <source>
        <dbReference type="EMBL" id="KJF39501.1"/>
    </source>
</evidence>
<keyword evidence="3" id="KW-0804">Transcription</keyword>
<dbReference type="InterPro" id="IPR009057">
    <property type="entry name" value="Homeodomain-like_sf"/>
</dbReference>
<dbReference type="InterPro" id="IPR018060">
    <property type="entry name" value="HTH_AraC"/>
</dbReference>
<dbReference type="GO" id="GO:0003700">
    <property type="term" value="F:DNA-binding transcription factor activity"/>
    <property type="evidence" value="ECO:0007669"/>
    <property type="project" value="InterPro"/>
</dbReference>
<evidence type="ECO:0000256" key="1">
    <source>
        <dbReference type="ARBA" id="ARBA00023015"/>
    </source>
</evidence>
<dbReference type="EMBL" id="JXXK01000017">
    <property type="protein sequence ID" value="KJF39501.1"/>
    <property type="molecule type" value="Genomic_DNA"/>
</dbReference>
<evidence type="ECO:0000259" key="4">
    <source>
        <dbReference type="PROSITE" id="PS01124"/>
    </source>
</evidence>
<feature type="domain" description="HTH araC/xylS-type" evidence="4">
    <location>
        <begin position="1"/>
        <end position="74"/>
    </location>
</feature>
<dbReference type="PANTHER" id="PTHR43280:SF28">
    <property type="entry name" value="HTH-TYPE TRANSCRIPTIONAL ACTIVATOR RHAS"/>
    <property type="match status" value="1"/>
</dbReference>
<accession>A0A0D8IYX1</accession>
<dbReference type="Gene3D" id="1.10.10.60">
    <property type="entry name" value="Homeodomain-like"/>
    <property type="match status" value="2"/>
</dbReference>
<reference evidence="5" key="1">
    <citation type="submission" date="2015-02" db="EMBL/GenBank/DDBJ databases">
        <title>A novel member of the family Ruminococcaceae isolated from human feces.</title>
        <authorList>
            <person name="Shkoporov A.N."/>
            <person name="Chaplin A.V."/>
            <person name="Motuzova O.V."/>
            <person name="Kafarskaia L.I."/>
            <person name="Khokhlova E.V."/>
            <person name="Efimov B.A."/>
        </authorList>
    </citation>
    <scope>NUCLEOTIDE SEQUENCE [LARGE SCALE GENOMIC DNA]</scope>
    <source>
        <strain evidence="5">585-1</strain>
    </source>
</reference>
<dbReference type="GO" id="GO:0043565">
    <property type="term" value="F:sequence-specific DNA binding"/>
    <property type="evidence" value="ECO:0007669"/>
    <property type="project" value="InterPro"/>
</dbReference>
<protein>
    <recommendedName>
        <fullName evidence="4">HTH araC/xylS-type domain-containing protein</fullName>
    </recommendedName>
</protein>
<sequence length="79" mass="9231">MNPDYVSRQFLQQTGYRFVDYLLALRIRKAQWLLVNGVPPQQVPERVGYSANPQYFVHLFSKATGMTPREYAQALRIEP</sequence>
<evidence type="ECO:0000256" key="2">
    <source>
        <dbReference type="ARBA" id="ARBA00023125"/>
    </source>
</evidence>
<organism evidence="5 6">
    <name type="scientific">Ruthenibacterium lactatiformans</name>
    <dbReference type="NCBI Taxonomy" id="1550024"/>
    <lineage>
        <taxon>Bacteria</taxon>
        <taxon>Bacillati</taxon>
        <taxon>Bacillota</taxon>
        <taxon>Clostridia</taxon>
        <taxon>Eubacteriales</taxon>
        <taxon>Oscillospiraceae</taxon>
        <taxon>Ruthenibacterium</taxon>
    </lineage>
</organism>
<dbReference type="SMART" id="SM00342">
    <property type="entry name" value="HTH_ARAC"/>
    <property type="match status" value="1"/>
</dbReference>
<proteinExistence type="predicted"/>
<dbReference type="Pfam" id="PF12833">
    <property type="entry name" value="HTH_18"/>
    <property type="match status" value="1"/>
</dbReference>
<dbReference type="PANTHER" id="PTHR43280">
    <property type="entry name" value="ARAC-FAMILY TRANSCRIPTIONAL REGULATOR"/>
    <property type="match status" value="1"/>
</dbReference>
<gene>
    <name evidence="5" type="ORF">TQ39_12220</name>
</gene>
<evidence type="ECO:0000256" key="3">
    <source>
        <dbReference type="ARBA" id="ARBA00023163"/>
    </source>
</evidence>
<dbReference type="PROSITE" id="PS01124">
    <property type="entry name" value="HTH_ARAC_FAMILY_2"/>
    <property type="match status" value="1"/>
</dbReference>
<dbReference type="Proteomes" id="UP000032483">
    <property type="component" value="Unassembled WGS sequence"/>
</dbReference>
<evidence type="ECO:0000313" key="6">
    <source>
        <dbReference type="Proteomes" id="UP000032483"/>
    </source>
</evidence>
<comment type="caution">
    <text evidence="5">The sequence shown here is derived from an EMBL/GenBank/DDBJ whole genome shotgun (WGS) entry which is preliminary data.</text>
</comment>
<keyword evidence="2" id="KW-0238">DNA-binding</keyword>